<dbReference type="PANTHER" id="PTHR33064:SF37">
    <property type="entry name" value="RIBONUCLEASE H"/>
    <property type="match status" value="1"/>
</dbReference>
<evidence type="ECO:0000313" key="1">
    <source>
        <dbReference type="EMBL" id="OWY98577.1"/>
    </source>
</evidence>
<evidence type="ECO:0008006" key="3">
    <source>
        <dbReference type="Google" id="ProtNLM"/>
    </source>
</evidence>
<dbReference type="InterPro" id="IPR051320">
    <property type="entry name" value="Viral_Replic_Matur_Polypro"/>
</dbReference>
<dbReference type="Gene3D" id="3.10.10.10">
    <property type="entry name" value="HIV Type 1 Reverse Transcriptase, subunit A, domain 1"/>
    <property type="match status" value="1"/>
</dbReference>
<dbReference type="STRING" id="4795.A0A225V0T6"/>
<proteinExistence type="predicted"/>
<protein>
    <recommendedName>
        <fullName evidence="3">Reverse transcriptase domain-containing protein</fullName>
    </recommendedName>
</protein>
<name>A0A225V0T6_9STRA</name>
<sequence>MVIETFADVLPILEVTLEHCKSKRFYAMFDFLKGFWQLPLSNKQFLSYMMDKGIFTPTRVSQVSADATLHFQSTVEMVIGHLVNKCVIVWIDDLLVFADTQEELMDSIEAVLTKLDEYG</sequence>
<dbReference type="Gene3D" id="3.30.70.270">
    <property type="match status" value="1"/>
</dbReference>
<reference evidence="2" key="1">
    <citation type="submission" date="2017-03" db="EMBL/GenBank/DDBJ databases">
        <title>Phytopthora megakarya and P. palmivora, two closely related causual agents of cacao black pod achieved similar genome size and gene model numbers by different mechanisms.</title>
        <authorList>
            <person name="Ali S."/>
            <person name="Shao J."/>
            <person name="Larry D.J."/>
            <person name="Kronmiller B."/>
            <person name="Shen D."/>
            <person name="Strem M.D."/>
            <person name="Melnick R.L."/>
            <person name="Guiltinan M.J."/>
            <person name="Tyler B.M."/>
            <person name="Meinhardt L.W."/>
            <person name="Bailey B.A."/>
        </authorList>
    </citation>
    <scope>NUCLEOTIDE SEQUENCE [LARGE SCALE GENOMIC DNA]</scope>
    <source>
        <strain evidence="2">zdho120</strain>
    </source>
</reference>
<dbReference type="EMBL" id="NBNE01009271">
    <property type="protein sequence ID" value="OWY98577.1"/>
    <property type="molecule type" value="Genomic_DNA"/>
</dbReference>
<dbReference type="InterPro" id="IPR043502">
    <property type="entry name" value="DNA/RNA_pol_sf"/>
</dbReference>
<dbReference type="InterPro" id="IPR043128">
    <property type="entry name" value="Rev_trsase/Diguanyl_cyclase"/>
</dbReference>
<dbReference type="Proteomes" id="UP000198211">
    <property type="component" value="Unassembled WGS sequence"/>
</dbReference>
<keyword evidence="2" id="KW-1185">Reference proteome</keyword>
<comment type="caution">
    <text evidence="1">The sequence shown here is derived from an EMBL/GenBank/DDBJ whole genome shotgun (WGS) entry which is preliminary data.</text>
</comment>
<dbReference type="AlphaFoldDB" id="A0A225V0T6"/>
<dbReference type="OrthoDB" id="122006at2759"/>
<gene>
    <name evidence="1" type="ORF">PHMEG_00030622</name>
</gene>
<dbReference type="PANTHER" id="PTHR33064">
    <property type="entry name" value="POL PROTEIN"/>
    <property type="match status" value="1"/>
</dbReference>
<evidence type="ECO:0000313" key="2">
    <source>
        <dbReference type="Proteomes" id="UP000198211"/>
    </source>
</evidence>
<organism evidence="1 2">
    <name type="scientific">Phytophthora megakarya</name>
    <dbReference type="NCBI Taxonomy" id="4795"/>
    <lineage>
        <taxon>Eukaryota</taxon>
        <taxon>Sar</taxon>
        <taxon>Stramenopiles</taxon>
        <taxon>Oomycota</taxon>
        <taxon>Peronosporomycetes</taxon>
        <taxon>Peronosporales</taxon>
        <taxon>Peronosporaceae</taxon>
        <taxon>Phytophthora</taxon>
    </lineage>
</organism>
<dbReference type="SUPFAM" id="SSF56672">
    <property type="entry name" value="DNA/RNA polymerases"/>
    <property type="match status" value="1"/>
</dbReference>
<accession>A0A225V0T6</accession>